<keyword evidence="10" id="KW-0496">Mitochondrion</keyword>
<dbReference type="GeneID" id="100372937"/>
<proteinExistence type="inferred from homology"/>
<dbReference type="PANTHER" id="PTHR45758">
    <property type="entry name" value="MITOFERRIN-1-RELATED"/>
    <property type="match status" value="1"/>
</dbReference>
<keyword evidence="11 12" id="KW-0472">Membrane</keyword>
<keyword evidence="9" id="KW-0406">Ion transport</keyword>
<dbReference type="Pfam" id="PF00153">
    <property type="entry name" value="Mito_carr"/>
    <property type="match status" value="3"/>
</dbReference>
<evidence type="ECO:0000256" key="7">
    <source>
        <dbReference type="ARBA" id="ARBA00022989"/>
    </source>
</evidence>
<evidence type="ECO:0000256" key="1">
    <source>
        <dbReference type="ARBA" id="ARBA00004448"/>
    </source>
</evidence>
<feature type="repeat" description="Solcar" evidence="12">
    <location>
        <begin position="68"/>
        <end position="152"/>
    </location>
</feature>
<evidence type="ECO:0000313" key="15">
    <source>
        <dbReference type="RefSeq" id="XP_002738766.1"/>
    </source>
</evidence>
<gene>
    <name evidence="15" type="primary">LOC100372937</name>
</gene>
<organism evidence="14 15">
    <name type="scientific">Saccoglossus kowalevskii</name>
    <name type="common">Acorn worm</name>
    <dbReference type="NCBI Taxonomy" id="10224"/>
    <lineage>
        <taxon>Eukaryota</taxon>
        <taxon>Metazoa</taxon>
        <taxon>Hemichordata</taxon>
        <taxon>Enteropneusta</taxon>
        <taxon>Harrimaniidae</taxon>
        <taxon>Saccoglossus</taxon>
    </lineage>
</organism>
<keyword evidence="14" id="KW-1185">Reference proteome</keyword>
<protein>
    <submittedName>
        <fullName evidence="15">Mitoferrin-2-like</fullName>
    </submittedName>
</protein>
<sequence length="262" mass="29398">TRMQNLQPHAKANYRNIMHAFSTIIKEEGMFRTIRGVNIVAIGAGPSHALYFATYEKMKKLLSERPGHNPLANAVAGSLATLVHDAAMSPVDVVKQRMQVYTSPYKGVIDCARTVYRQEGLRAFYRSYTTQLTMNIPFQCIHFVTYEFTQERFNPKREYNPLTHVVSGAVAGGIAAAVTTPLDVCKTLLNTQESCVASRLNNQAIVGMLNGIKAIHRCCGFAGYFRGVQARVIYQMPSTALAWSVYEFFKYFITKQKTESME</sequence>
<keyword evidence="8" id="KW-0408">Iron</keyword>
<evidence type="ECO:0000256" key="11">
    <source>
        <dbReference type="ARBA" id="ARBA00023136"/>
    </source>
</evidence>
<keyword evidence="5 12" id="KW-0812">Transmembrane</keyword>
<comment type="subcellular location">
    <subcellularLocation>
        <location evidence="1">Mitochondrion inner membrane</location>
        <topology evidence="1">Multi-pass membrane protein</topology>
    </subcellularLocation>
</comment>
<dbReference type="Proteomes" id="UP000694865">
    <property type="component" value="Unplaced"/>
</dbReference>
<evidence type="ECO:0000256" key="4">
    <source>
        <dbReference type="ARBA" id="ARBA00022496"/>
    </source>
</evidence>
<comment type="similarity">
    <text evidence="2 13">Belongs to the mitochondrial carrier (TC 2.A.29) family.</text>
</comment>
<dbReference type="Gene3D" id="1.50.40.10">
    <property type="entry name" value="Mitochondrial carrier domain"/>
    <property type="match status" value="2"/>
</dbReference>
<evidence type="ECO:0000256" key="13">
    <source>
        <dbReference type="RuleBase" id="RU000488"/>
    </source>
</evidence>
<dbReference type="RefSeq" id="XP_002738766.1">
    <property type="nucleotide sequence ID" value="XM_002738720.2"/>
</dbReference>
<evidence type="ECO:0000313" key="14">
    <source>
        <dbReference type="Proteomes" id="UP000694865"/>
    </source>
</evidence>
<accession>A0ABM0GWB1</accession>
<evidence type="ECO:0000256" key="6">
    <source>
        <dbReference type="ARBA" id="ARBA00022792"/>
    </source>
</evidence>
<keyword evidence="3 13" id="KW-0813">Transport</keyword>
<feature type="repeat" description="Solcar" evidence="12">
    <location>
        <begin position="1"/>
        <end position="61"/>
    </location>
</feature>
<evidence type="ECO:0000256" key="3">
    <source>
        <dbReference type="ARBA" id="ARBA00022448"/>
    </source>
</evidence>
<dbReference type="PROSITE" id="PS50920">
    <property type="entry name" value="SOLCAR"/>
    <property type="match status" value="3"/>
</dbReference>
<evidence type="ECO:0000256" key="2">
    <source>
        <dbReference type="ARBA" id="ARBA00006375"/>
    </source>
</evidence>
<evidence type="ECO:0000256" key="8">
    <source>
        <dbReference type="ARBA" id="ARBA00023004"/>
    </source>
</evidence>
<feature type="repeat" description="Solcar" evidence="12">
    <location>
        <begin position="159"/>
        <end position="252"/>
    </location>
</feature>
<dbReference type="SUPFAM" id="SSF103506">
    <property type="entry name" value="Mitochondrial carrier"/>
    <property type="match status" value="1"/>
</dbReference>
<reference evidence="15" key="1">
    <citation type="submission" date="2025-08" db="UniProtKB">
        <authorList>
            <consortium name="RefSeq"/>
        </authorList>
    </citation>
    <scope>IDENTIFICATION</scope>
    <source>
        <tissue evidence="15">Testes</tissue>
    </source>
</reference>
<evidence type="ECO:0000256" key="10">
    <source>
        <dbReference type="ARBA" id="ARBA00023128"/>
    </source>
</evidence>
<keyword evidence="6" id="KW-0999">Mitochondrion inner membrane</keyword>
<evidence type="ECO:0000256" key="5">
    <source>
        <dbReference type="ARBA" id="ARBA00022692"/>
    </source>
</evidence>
<dbReference type="InterPro" id="IPR018108">
    <property type="entry name" value="MCP_transmembrane"/>
</dbReference>
<dbReference type="PANTHER" id="PTHR45758:SF20">
    <property type="entry name" value="MITOFERRIN-2"/>
    <property type="match status" value="1"/>
</dbReference>
<feature type="non-terminal residue" evidence="15">
    <location>
        <position position="1"/>
    </location>
</feature>
<evidence type="ECO:0000256" key="9">
    <source>
        <dbReference type="ARBA" id="ARBA00023065"/>
    </source>
</evidence>
<keyword evidence="7" id="KW-1133">Transmembrane helix</keyword>
<name>A0ABM0GWB1_SACKO</name>
<dbReference type="InterPro" id="IPR023395">
    <property type="entry name" value="MCP_dom_sf"/>
</dbReference>
<keyword evidence="4" id="KW-0410">Iron transport</keyword>
<evidence type="ECO:0000256" key="12">
    <source>
        <dbReference type="PROSITE-ProRule" id="PRU00282"/>
    </source>
</evidence>